<evidence type="ECO:0008006" key="4">
    <source>
        <dbReference type="Google" id="ProtNLM"/>
    </source>
</evidence>
<feature type="transmembrane region" description="Helical" evidence="1">
    <location>
        <begin position="45"/>
        <end position="61"/>
    </location>
</feature>
<dbReference type="Pfam" id="PF09838">
    <property type="entry name" value="DUF2065"/>
    <property type="match status" value="1"/>
</dbReference>
<keyword evidence="1" id="KW-0812">Transmembrane</keyword>
<proteinExistence type="predicted"/>
<dbReference type="KEGG" id="hha:Hhal_0662"/>
<reference evidence="3" key="1">
    <citation type="submission" date="2006-12" db="EMBL/GenBank/DDBJ databases">
        <title>Complete sequence of Halorhodospira halophila SL1.</title>
        <authorList>
            <consortium name="US DOE Joint Genome Institute"/>
            <person name="Copeland A."/>
            <person name="Lucas S."/>
            <person name="Lapidus A."/>
            <person name="Barry K."/>
            <person name="Detter J.C."/>
            <person name="Glavina del Rio T."/>
            <person name="Hammon N."/>
            <person name="Israni S."/>
            <person name="Dalin E."/>
            <person name="Tice H."/>
            <person name="Pitluck S."/>
            <person name="Saunders E."/>
            <person name="Brettin T."/>
            <person name="Bruce D."/>
            <person name="Han C."/>
            <person name="Tapia R."/>
            <person name="Schmutz J."/>
            <person name="Larimer F."/>
            <person name="Land M."/>
            <person name="Hauser L."/>
            <person name="Kyrpides N."/>
            <person name="Mikhailova N."/>
            <person name="Hoff W."/>
            <person name="Richardson P."/>
        </authorList>
    </citation>
    <scope>NUCLEOTIDE SEQUENCE [LARGE SCALE GENOMIC DNA]</scope>
    <source>
        <strain evidence="3">DSM 244 / SL1</strain>
    </source>
</reference>
<dbReference type="PANTHER" id="PTHR38602">
    <property type="entry name" value="INNER MEMBRANE PROTEIN-RELATED"/>
    <property type="match status" value="1"/>
</dbReference>
<evidence type="ECO:0000313" key="2">
    <source>
        <dbReference type="EMBL" id="ABM61444.1"/>
    </source>
</evidence>
<dbReference type="eggNOG" id="COG3242">
    <property type="taxonomic scope" value="Bacteria"/>
</dbReference>
<gene>
    <name evidence="2" type="ordered locus">Hhal_0662</name>
</gene>
<dbReference type="PANTHER" id="PTHR38602:SF1">
    <property type="entry name" value="INNER MEMBRANE PROTEIN"/>
    <property type="match status" value="1"/>
</dbReference>
<dbReference type="STRING" id="349124.Hhal_0662"/>
<keyword evidence="1" id="KW-0472">Membrane</keyword>
<dbReference type="HOGENOM" id="CLU_179416_1_1_6"/>
<protein>
    <recommendedName>
        <fullName evidence="4">DUF2065 domain-containing protein</fullName>
    </recommendedName>
</protein>
<name>A1WUT2_HALHL</name>
<keyword evidence="3" id="KW-1185">Reference proteome</keyword>
<dbReference type="InterPro" id="IPR019201">
    <property type="entry name" value="DUF2065"/>
</dbReference>
<dbReference type="EMBL" id="CP000544">
    <property type="protein sequence ID" value="ABM61444.1"/>
    <property type="molecule type" value="Genomic_DNA"/>
</dbReference>
<evidence type="ECO:0000256" key="1">
    <source>
        <dbReference type="SAM" id="Phobius"/>
    </source>
</evidence>
<sequence length="63" mass="6781">MEMGDLLTAIALLLVIEGVLPAANPGALRRVFLQAAEMDDRSLRTVGLLSMGIGVLLLYWVRG</sequence>
<dbReference type="OrthoDB" id="9182237at2"/>
<keyword evidence="1" id="KW-1133">Transmembrane helix</keyword>
<dbReference type="AlphaFoldDB" id="A1WUT2"/>
<accession>A1WUT2</accession>
<evidence type="ECO:0000313" key="3">
    <source>
        <dbReference type="Proteomes" id="UP000000647"/>
    </source>
</evidence>
<organism evidence="2 3">
    <name type="scientific">Halorhodospira halophila (strain DSM 244 / SL1)</name>
    <name type="common">Ectothiorhodospira halophila (strain DSM 244 / SL1)</name>
    <dbReference type="NCBI Taxonomy" id="349124"/>
    <lineage>
        <taxon>Bacteria</taxon>
        <taxon>Pseudomonadati</taxon>
        <taxon>Pseudomonadota</taxon>
        <taxon>Gammaproteobacteria</taxon>
        <taxon>Chromatiales</taxon>
        <taxon>Ectothiorhodospiraceae</taxon>
        <taxon>Halorhodospira</taxon>
    </lineage>
</organism>
<reference evidence="2 3" key="2">
    <citation type="journal article" date="2013" name="Stand. Genomic Sci.">
        <title>Complete genome sequence of Halorhodospira halophila SL1.</title>
        <authorList>
            <person name="Challacombe J.F."/>
            <person name="Majid S."/>
            <person name="Deole R."/>
            <person name="Brettin T.S."/>
            <person name="Bruce D."/>
            <person name="Delano S.F."/>
            <person name="Detter J.C."/>
            <person name="Gleasner C.D."/>
            <person name="Han C.S."/>
            <person name="Misra M."/>
            <person name="Reitenga K.G."/>
            <person name="Mikhailova N."/>
            <person name="Woyke T."/>
            <person name="Pitluck S."/>
            <person name="Nolan M."/>
            <person name="Land M.L."/>
            <person name="Saunders E."/>
            <person name="Tapia R."/>
            <person name="Lapidus A."/>
            <person name="Ivanova N."/>
            <person name="Hoff W.D."/>
        </authorList>
    </citation>
    <scope>NUCLEOTIDE SEQUENCE [LARGE SCALE GENOMIC DNA]</scope>
    <source>
        <strain evidence="3">DSM 244 / SL1</strain>
    </source>
</reference>
<dbReference type="Proteomes" id="UP000000647">
    <property type="component" value="Chromosome"/>
</dbReference>